<organism evidence="2 4">
    <name type="scientific">Methanosphaera cuniculi</name>
    <dbReference type="NCBI Taxonomy" id="1077256"/>
    <lineage>
        <taxon>Archaea</taxon>
        <taxon>Methanobacteriati</taxon>
        <taxon>Methanobacteriota</taxon>
        <taxon>Methanomada group</taxon>
        <taxon>Methanobacteria</taxon>
        <taxon>Methanobacteriales</taxon>
        <taxon>Methanobacteriaceae</taxon>
        <taxon>Methanosphaera</taxon>
    </lineage>
</organism>
<evidence type="ECO:0000313" key="3">
    <source>
        <dbReference type="EMBL" id="PWL07881.1"/>
    </source>
</evidence>
<evidence type="ECO:0000256" key="1">
    <source>
        <dbReference type="SAM" id="Phobius"/>
    </source>
</evidence>
<dbReference type="Proteomes" id="UP000217528">
    <property type="component" value="Unassembled WGS sequence"/>
</dbReference>
<proteinExistence type="predicted"/>
<dbReference type="Proteomes" id="UP000246004">
    <property type="component" value="Unassembled WGS sequence"/>
</dbReference>
<comment type="caution">
    <text evidence="2">The sequence shown here is derived from an EMBL/GenBank/DDBJ whole genome shotgun (WGS) entry which is preliminary data.</text>
</comment>
<dbReference type="RefSeq" id="WP_095608681.1">
    <property type="nucleotide sequence ID" value="NZ_LMVN01000019.1"/>
</dbReference>
<sequence>MQKQKKKIIILIIIALLLFTGIYMIFIAHSEIQLGKTDTGYVTKQTYNYYNSNTSIILIAGIHPREKLSIDPEIKAAQEFALQNHVNMIVYHVVVLKDATDYKQSRYNGEHLVADYVVPDIAQMQDEAPVIISHSHIPSYGEGYYVATPQMDDKSTTLANKIKNSNMDFNYYPTTGNETYKSTSATLVSKPIAISGHPTLVYEIPENITDNDSTKRAYDLFKLCYEYM</sequence>
<keyword evidence="4" id="KW-1185">Reference proteome</keyword>
<protein>
    <submittedName>
        <fullName evidence="2">Uncharacterized protein</fullName>
    </submittedName>
</protein>
<keyword evidence="1" id="KW-0812">Transmembrane</keyword>
<gene>
    <name evidence="2" type="ORF">ASJ82_00240</name>
    <name evidence="3" type="ORF">MSCUN_11240</name>
</gene>
<evidence type="ECO:0000313" key="2">
    <source>
        <dbReference type="EMBL" id="PAV07312.1"/>
    </source>
</evidence>
<reference evidence="2 4" key="2">
    <citation type="journal article" date="2017" name="BMC Genomics">
        <title>Genomic analysis of methanogenic archaea reveals a shift towards energy conservation.</title>
        <authorList>
            <person name="Gilmore S.P."/>
            <person name="Henske J.K."/>
            <person name="Sexton J.A."/>
            <person name="Solomon K.V."/>
            <person name="Seppala S."/>
            <person name="Yoo J.I."/>
            <person name="Huyett L.M."/>
            <person name="Pressman A."/>
            <person name="Cogan J.Z."/>
            <person name="Kivenson V."/>
            <person name="Peng X."/>
            <person name="Tan Y."/>
            <person name="Valentine D.L."/>
            <person name="O'Malley M.A."/>
        </authorList>
    </citation>
    <scope>NUCLEOTIDE SEQUENCE [LARGE SCALE GENOMIC DNA]</scope>
    <source>
        <strain evidence="2 4">1R-7</strain>
    </source>
</reference>
<evidence type="ECO:0000313" key="5">
    <source>
        <dbReference type="Proteomes" id="UP000246004"/>
    </source>
</evidence>
<reference evidence="3 5" key="1">
    <citation type="submission" date="2016-04" db="EMBL/GenBank/DDBJ databases">
        <title>Genome sequence of Methanosphaera cuniculi DSM 4103.</title>
        <authorList>
            <person name="Poehlein A."/>
            <person name="Seedorf H."/>
            <person name="Daniel R."/>
        </authorList>
    </citation>
    <scope>NUCLEOTIDE SEQUENCE [LARGE SCALE GENOMIC DNA]</scope>
    <source>
        <strain evidence="3 5">DSM 4103</strain>
    </source>
</reference>
<keyword evidence="1" id="KW-0472">Membrane</keyword>
<dbReference type="EMBL" id="LWMS01000042">
    <property type="protein sequence ID" value="PWL07881.1"/>
    <property type="molecule type" value="Genomic_DNA"/>
</dbReference>
<keyword evidence="1" id="KW-1133">Transmembrane helix</keyword>
<name>A0A2A2HD11_9EURY</name>
<evidence type="ECO:0000313" key="4">
    <source>
        <dbReference type="Proteomes" id="UP000217528"/>
    </source>
</evidence>
<dbReference type="AlphaFoldDB" id="A0A2A2HD11"/>
<dbReference type="OrthoDB" id="77375at2157"/>
<dbReference type="EMBL" id="LMVN01000019">
    <property type="protein sequence ID" value="PAV07312.1"/>
    <property type="molecule type" value="Genomic_DNA"/>
</dbReference>
<accession>A0A2A2HD11</accession>
<feature type="transmembrane region" description="Helical" evidence="1">
    <location>
        <begin position="7"/>
        <end position="26"/>
    </location>
</feature>